<dbReference type="InterPro" id="IPR013877">
    <property type="entry name" value="YAP-bd/ALF4/Glomulin"/>
</dbReference>
<accession>A0ABD0YCZ8</accession>
<protein>
    <recommendedName>
        <fullName evidence="3">Glomulin</fullName>
    </recommendedName>
</protein>
<evidence type="ECO:0008006" key="3">
    <source>
        <dbReference type="Google" id="ProtNLM"/>
    </source>
</evidence>
<comment type="caution">
    <text evidence="1">The sequence shown here is derived from an EMBL/GenBank/DDBJ whole genome shotgun (WGS) entry which is preliminary data.</text>
</comment>
<dbReference type="Proteomes" id="UP001558652">
    <property type="component" value="Unassembled WGS sequence"/>
</dbReference>
<gene>
    <name evidence="1" type="ORF">AAG570_013705</name>
</gene>
<dbReference type="EMBL" id="JBFDAA010000009">
    <property type="protein sequence ID" value="KAL1129175.1"/>
    <property type="molecule type" value="Genomic_DNA"/>
</dbReference>
<proteinExistence type="predicted"/>
<name>A0ABD0YCZ8_9HEMI</name>
<evidence type="ECO:0000313" key="2">
    <source>
        <dbReference type="Proteomes" id="UP001558652"/>
    </source>
</evidence>
<dbReference type="PANTHER" id="PTHR15430">
    <property type="entry name" value="GLOMULIN"/>
    <property type="match status" value="1"/>
</dbReference>
<reference evidence="1 2" key="1">
    <citation type="submission" date="2024-07" db="EMBL/GenBank/DDBJ databases">
        <title>Chromosome-level genome assembly of the water stick insect Ranatra chinensis (Heteroptera: Nepidae).</title>
        <authorList>
            <person name="Liu X."/>
        </authorList>
    </citation>
    <scope>NUCLEOTIDE SEQUENCE [LARGE SCALE GENOMIC DNA]</scope>
    <source>
        <strain evidence="1">Cailab_2021Rc</strain>
        <tissue evidence="1">Muscle</tissue>
    </source>
</reference>
<evidence type="ECO:0000313" key="1">
    <source>
        <dbReference type="EMBL" id="KAL1129175.1"/>
    </source>
</evidence>
<dbReference type="AlphaFoldDB" id="A0ABD0YCZ8"/>
<dbReference type="PANTHER" id="PTHR15430:SF1">
    <property type="entry name" value="GLOMULIN"/>
    <property type="match status" value="1"/>
</dbReference>
<dbReference type="InterPro" id="IPR019516">
    <property type="entry name" value="Glomulin/ALF4"/>
</dbReference>
<sequence length="309" mass="34630">MGDDLASRVKSLLAVSDTGGVLSIIDGNKEEFFKEGWSLIPVLSEFLNDDSLKSKREVFNCCEVLIQQISENCCPEETLLEFIEQAEDCDDMKFTIMLKAMQDCLIRLPAGKMVHSLEWCSNTIVRHIYEMSVPDDMKLEGFIGYLVTLLKDVVFRTLSDPGEGKELFSGKCLADLLNKFCHLHTGVETDLIELSDRIISCLNLLRFLAIRDKTNITGFWDSTPSLASNFLEPLKKGLTLSRAHYKLQLDDLKSGSGDDTANLEVKVGTSVLPAMPKEQKIQVLNTALNTFDLMESLLGRVNECLDLYK</sequence>
<organism evidence="1 2">
    <name type="scientific">Ranatra chinensis</name>
    <dbReference type="NCBI Taxonomy" id="642074"/>
    <lineage>
        <taxon>Eukaryota</taxon>
        <taxon>Metazoa</taxon>
        <taxon>Ecdysozoa</taxon>
        <taxon>Arthropoda</taxon>
        <taxon>Hexapoda</taxon>
        <taxon>Insecta</taxon>
        <taxon>Pterygota</taxon>
        <taxon>Neoptera</taxon>
        <taxon>Paraneoptera</taxon>
        <taxon>Hemiptera</taxon>
        <taxon>Heteroptera</taxon>
        <taxon>Panheteroptera</taxon>
        <taxon>Nepomorpha</taxon>
        <taxon>Nepidae</taxon>
        <taxon>Ranatrinae</taxon>
        <taxon>Ranatra</taxon>
    </lineage>
</organism>
<keyword evidence="2" id="KW-1185">Reference proteome</keyword>
<dbReference type="Pfam" id="PF08568">
    <property type="entry name" value="Kinetochor_Ybp2"/>
    <property type="match status" value="1"/>
</dbReference>